<dbReference type="InterPro" id="IPR011899">
    <property type="entry name" value="Glutaredoxin_euk/vir"/>
</dbReference>
<dbReference type="NCBIfam" id="TIGR02180">
    <property type="entry name" value="GRX_euk"/>
    <property type="match status" value="1"/>
</dbReference>
<dbReference type="EMBL" id="LKCN02000007">
    <property type="protein sequence ID" value="RCI13171.1"/>
    <property type="molecule type" value="Genomic_DNA"/>
</dbReference>
<dbReference type="InterPro" id="IPR017937">
    <property type="entry name" value="Thioredoxin_CS"/>
</dbReference>
<dbReference type="CDD" id="cd03419">
    <property type="entry name" value="GRX_GRXh_1_2_like"/>
    <property type="match status" value="1"/>
</dbReference>
<dbReference type="GO" id="GO:0005634">
    <property type="term" value="C:nucleus"/>
    <property type="evidence" value="ECO:0007669"/>
    <property type="project" value="TreeGrafter"/>
</dbReference>
<dbReference type="NCBIfam" id="TIGR01250">
    <property type="entry name" value="pro_imino_pep_2"/>
    <property type="match status" value="1"/>
</dbReference>
<dbReference type="InterPro" id="IPR036249">
    <property type="entry name" value="Thioredoxin-like_sf"/>
</dbReference>
<organism evidence="10 11">
    <name type="scientific">Ophiocordyceps polyrhachis-furcata BCC 54312</name>
    <dbReference type="NCBI Taxonomy" id="1330021"/>
    <lineage>
        <taxon>Eukaryota</taxon>
        <taxon>Fungi</taxon>
        <taxon>Dikarya</taxon>
        <taxon>Ascomycota</taxon>
        <taxon>Pezizomycotina</taxon>
        <taxon>Sordariomycetes</taxon>
        <taxon>Hypocreomycetidae</taxon>
        <taxon>Hypocreales</taxon>
        <taxon>Ophiocordycipitaceae</taxon>
        <taxon>Ophiocordyceps</taxon>
    </lineage>
</organism>
<accession>A0A367LFH6</accession>
<dbReference type="FunFam" id="3.40.30.10:FF:000026">
    <property type="entry name" value="Glutaredoxin 2"/>
    <property type="match status" value="1"/>
</dbReference>
<dbReference type="GO" id="GO:0004364">
    <property type="term" value="F:glutathione transferase activity"/>
    <property type="evidence" value="ECO:0007669"/>
    <property type="project" value="UniProtKB-EC"/>
</dbReference>
<dbReference type="InterPro" id="IPR011767">
    <property type="entry name" value="GLR_AS"/>
</dbReference>
<feature type="domain" description="Glutaredoxin" evidence="8">
    <location>
        <begin position="302"/>
        <end position="364"/>
    </location>
</feature>
<evidence type="ECO:0000256" key="2">
    <source>
        <dbReference type="ARBA" id="ARBA00022448"/>
    </source>
</evidence>
<dbReference type="PROSITE" id="PS51354">
    <property type="entry name" value="GLUTAREDOXIN_2"/>
    <property type="match status" value="1"/>
</dbReference>
<evidence type="ECO:0000313" key="10">
    <source>
        <dbReference type="EMBL" id="RCI13171.1"/>
    </source>
</evidence>
<comment type="catalytic activity">
    <reaction evidence="1">
        <text>2 glutathione + H2O2 = glutathione disulfide + 2 H2O</text>
        <dbReference type="Rhea" id="RHEA:16833"/>
        <dbReference type="ChEBI" id="CHEBI:15377"/>
        <dbReference type="ChEBI" id="CHEBI:16240"/>
        <dbReference type="ChEBI" id="CHEBI:57925"/>
        <dbReference type="ChEBI" id="CHEBI:58297"/>
        <dbReference type="EC" id="1.11.1.9"/>
    </reaction>
</comment>
<evidence type="ECO:0000256" key="5">
    <source>
        <dbReference type="ARBA" id="ARBA00023284"/>
    </source>
</evidence>
<keyword evidence="2" id="KW-0813">Transport</keyword>
<dbReference type="Gene3D" id="3.40.50.1820">
    <property type="entry name" value="alpha/beta hydrolase"/>
    <property type="match status" value="1"/>
</dbReference>
<dbReference type="GO" id="GO:0006508">
    <property type="term" value="P:proteolysis"/>
    <property type="evidence" value="ECO:0007669"/>
    <property type="project" value="InterPro"/>
</dbReference>
<dbReference type="STRING" id="1330021.A0A367LFH6"/>
<evidence type="ECO:0000256" key="1">
    <source>
        <dbReference type="ARBA" id="ARBA00000217"/>
    </source>
</evidence>
<dbReference type="Pfam" id="PF00561">
    <property type="entry name" value="Abhydrolase_1"/>
    <property type="match status" value="1"/>
</dbReference>
<dbReference type="PANTHER" id="PTHR45694">
    <property type="entry name" value="GLUTAREDOXIN 2"/>
    <property type="match status" value="1"/>
</dbReference>
<gene>
    <name evidence="10" type="ORF">L249_0401</name>
</gene>
<dbReference type="Proteomes" id="UP000253664">
    <property type="component" value="Unassembled WGS sequence"/>
</dbReference>
<feature type="domain" description="AB hydrolase-1" evidence="9">
    <location>
        <begin position="32"/>
        <end position="264"/>
    </location>
</feature>
<keyword evidence="5" id="KW-0676">Redox-active center</keyword>
<sequence length="391" mass="43086">MAEGLAPFIVPGSIVPCHTWYKTFGDWTTGQPPLVILHGGPGACHDYLLPLQDLPVPTVFYDQLGNGKSSHLPEKNGDTSFWTVDLFKAELDNLLRYLGLDSRAIDVLGHSWGGMLASEWAAGNTSLNLRRLVLSNSPASMDGWIAGIDSLRKQLPQEDQAALETAEATGDFQTAEYEAAIEEFYKRHLSLTRPTRNGPSEITITGSLRNWTVIPKLRHIQVPTLLINGAQDECQDLAMQPFFDGIEKVRWITFDNAAHFTHIDQQAKYMEKLFSSTPSPQRLAAMATATQKVEKLMDDNNVLVFSKSYCPYCKATKQALDKLNADYLAIELDVESDGSAMQDAVEQLTGQRTVPNVLVQRKHIGGNSDIQALVSNGKLAELLQQCGAVKA</sequence>
<keyword evidence="4" id="KW-1015">Disulfide bond</keyword>
<dbReference type="GO" id="GO:0034599">
    <property type="term" value="P:cellular response to oxidative stress"/>
    <property type="evidence" value="ECO:0007669"/>
    <property type="project" value="TreeGrafter"/>
</dbReference>
<dbReference type="PRINTS" id="PR00160">
    <property type="entry name" value="GLUTAREDOXIN"/>
</dbReference>
<evidence type="ECO:0000313" key="11">
    <source>
        <dbReference type="Proteomes" id="UP000253664"/>
    </source>
</evidence>
<dbReference type="PROSITE" id="PS00195">
    <property type="entry name" value="GLUTAREDOXIN_1"/>
    <property type="match status" value="1"/>
</dbReference>
<evidence type="ECO:0000256" key="3">
    <source>
        <dbReference type="ARBA" id="ARBA00022982"/>
    </source>
</evidence>
<dbReference type="InterPro" id="IPR029058">
    <property type="entry name" value="AB_hydrolase_fold"/>
</dbReference>
<dbReference type="InterPro" id="IPR000073">
    <property type="entry name" value="AB_hydrolase_1"/>
</dbReference>
<dbReference type="GO" id="GO:0005737">
    <property type="term" value="C:cytoplasm"/>
    <property type="evidence" value="ECO:0007669"/>
    <property type="project" value="TreeGrafter"/>
</dbReference>
<dbReference type="InterPro" id="IPR014025">
    <property type="entry name" value="Glutaredoxin_subgr"/>
</dbReference>
<evidence type="ECO:0000259" key="9">
    <source>
        <dbReference type="Pfam" id="PF00561"/>
    </source>
</evidence>
<dbReference type="InterPro" id="IPR005945">
    <property type="entry name" value="Pro_imino_pep"/>
</dbReference>
<comment type="catalytic activity">
    <reaction evidence="6">
        <text>1-chloro-2,4-dinitrobenzene + glutathione = 2,4-dinitrophenyl-S-glutathione + chloride + H(+)</text>
        <dbReference type="Rhea" id="RHEA:51220"/>
        <dbReference type="ChEBI" id="CHEBI:15378"/>
        <dbReference type="ChEBI" id="CHEBI:17996"/>
        <dbReference type="ChEBI" id="CHEBI:34718"/>
        <dbReference type="ChEBI" id="CHEBI:57925"/>
        <dbReference type="ChEBI" id="CHEBI:133977"/>
        <dbReference type="EC" id="2.5.1.18"/>
    </reaction>
</comment>
<dbReference type="InterPro" id="IPR002109">
    <property type="entry name" value="Glutaredoxin"/>
</dbReference>
<comment type="catalytic activity">
    <reaction evidence="7">
        <text>RX + glutathione = an S-substituted glutathione + a halide anion + H(+)</text>
        <dbReference type="Rhea" id="RHEA:16437"/>
        <dbReference type="ChEBI" id="CHEBI:15378"/>
        <dbReference type="ChEBI" id="CHEBI:16042"/>
        <dbReference type="ChEBI" id="CHEBI:17792"/>
        <dbReference type="ChEBI" id="CHEBI:57925"/>
        <dbReference type="ChEBI" id="CHEBI:90779"/>
        <dbReference type="EC" id="2.5.1.18"/>
    </reaction>
</comment>
<dbReference type="SUPFAM" id="SSF53474">
    <property type="entry name" value="alpha/beta-Hydrolases"/>
    <property type="match status" value="1"/>
</dbReference>
<dbReference type="SUPFAM" id="SSF52833">
    <property type="entry name" value="Thioredoxin-like"/>
    <property type="match status" value="1"/>
</dbReference>
<keyword evidence="11" id="KW-1185">Reference proteome</keyword>
<dbReference type="PANTHER" id="PTHR45694:SF18">
    <property type="entry name" value="GLUTAREDOXIN-1-RELATED"/>
    <property type="match status" value="1"/>
</dbReference>
<dbReference type="OrthoDB" id="418495at2759"/>
<dbReference type="Pfam" id="PF00462">
    <property type="entry name" value="Glutaredoxin"/>
    <property type="match status" value="1"/>
</dbReference>
<evidence type="ECO:0000256" key="6">
    <source>
        <dbReference type="ARBA" id="ARBA00035808"/>
    </source>
</evidence>
<comment type="caution">
    <text evidence="10">The sequence shown here is derived from an EMBL/GenBank/DDBJ whole genome shotgun (WGS) entry which is preliminary data.</text>
</comment>
<reference evidence="10 11" key="1">
    <citation type="journal article" date="2015" name="BMC Genomics">
        <title>Insights from the genome of Ophiocordyceps polyrhachis-furcata to pathogenicity and host specificity in insect fungi.</title>
        <authorList>
            <person name="Wichadakul D."/>
            <person name="Kobmoo N."/>
            <person name="Ingsriswang S."/>
            <person name="Tangphatsornruang S."/>
            <person name="Chantasingh D."/>
            <person name="Luangsa-ard J.J."/>
            <person name="Eurwilaichitr L."/>
        </authorList>
    </citation>
    <scope>NUCLEOTIDE SEQUENCE [LARGE SCALE GENOMIC DNA]</scope>
    <source>
        <strain evidence="10 11">BCC 54312</strain>
    </source>
</reference>
<dbReference type="PROSITE" id="PS00194">
    <property type="entry name" value="THIOREDOXIN_1"/>
    <property type="match status" value="1"/>
</dbReference>
<evidence type="ECO:0000256" key="7">
    <source>
        <dbReference type="ARBA" id="ARBA00047960"/>
    </source>
</evidence>
<dbReference type="Gene3D" id="3.40.30.10">
    <property type="entry name" value="Glutaredoxin"/>
    <property type="match status" value="1"/>
</dbReference>
<name>A0A367LFH6_9HYPO</name>
<dbReference type="GO" id="GO:0008233">
    <property type="term" value="F:peptidase activity"/>
    <property type="evidence" value="ECO:0007669"/>
    <property type="project" value="InterPro"/>
</dbReference>
<dbReference type="AlphaFoldDB" id="A0A367LFH6"/>
<dbReference type="GO" id="GO:0015038">
    <property type="term" value="F:glutathione disulfide oxidoreductase activity"/>
    <property type="evidence" value="ECO:0007669"/>
    <property type="project" value="TreeGrafter"/>
</dbReference>
<evidence type="ECO:0000259" key="8">
    <source>
        <dbReference type="Pfam" id="PF00462"/>
    </source>
</evidence>
<proteinExistence type="predicted"/>
<evidence type="ECO:0000256" key="4">
    <source>
        <dbReference type="ARBA" id="ARBA00023157"/>
    </source>
</evidence>
<keyword evidence="3" id="KW-0249">Electron transport</keyword>
<protein>
    <submittedName>
        <fullName evidence="10">Uncharacterized protein</fullName>
    </submittedName>
</protein>
<dbReference type="GO" id="GO:0004602">
    <property type="term" value="F:glutathione peroxidase activity"/>
    <property type="evidence" value="ECO:0007669"/>
    <property type="project" value="UniProtKB-EC"/>
</dbReference>